<evidence type="ECO:0008006" key="2">
    <source>
        <dbReference type="Google" id="ProtNLM"/>
    </source>
</evidence>
<reference evidence="1" key="1">
    <citation type="submission" date="2020-05" db="EMBL/GenBank/DDBJ databases">
        <authorList>
            <person name="Zhu T."/>
            <person name="Keshari N."/>
            <person name="Lu X."/>
        </authorList>
    </citation>
    <scope>NUCLEOTIDE SEQUENCE</scope>
    <source>
        <strain evidence="1">NK1-12</strain>
    </source>
</reference>
<dbReference type="RefSeq" id="WP_316431067.1">
    <property type="nucleotide sequence ID" value="NZ_CP053586.1"/>
</dbReference>
<sequence>MKLATAFVPLRKVKPTVSRWTFSETELDAAAHLILEVEGIVNPIVVRREGTASYTVLDGNFEYYAVARAYQIDRRCCESIAAFIVEPRDEIIVQKQITLFRNQWAGAPKLVPPDLRYHSSEDRIFSGLDHQPSALLSPSLPPSSFSHRLLAVFNRAAPGQVLTCMKRIGLSGRNAEKVVEAIEQERQTKPFASLKDVVMRVRGLTYEKMVDLFELE</sequence>
<proteinExistence type="predicted"/>
<protein>
    <recommendedName>
        <fullName evidence="2">ParB/Sulfiredoxin domain-containing protein</fullName>
    </recommendedName>
</protein>
<dbReference type="Gene3D" id="3.90.1530.10">
    <property type="entry name" value="Conserved hypothetical protein from pyrococcus furiosus pfu- 392566-001, ParB domain"/>
    <property type="match status" value="1"/>
</dbReference>
<dbReference type="EMBL" id="CP053586">
    <property type="protein sequence ID" value="WNZ24996.1"/>
    <property type="molecule type" value="Genomic_DNA"/>
</dbReference>
<accession>A0AA96WMC8</accession>
<gene>
    <name evidence="1" type="ORF">HJG54_20505</name>
</gene>
<dbReference type="AlphaFoldDB" id="A0AA96WMC8"/>
<evidence type="ECO:0000313" key="1">
    <source>
        <dbReference type="EMBL" id="WNZ24996.1"/>
    </source>
</evidence>
<name>A0AA96WMC8_9CYAN</name>
<organism evidence="1">
    <name type="scientific">Leptolyngbya sp. NK1-12</name>
    <dbReference type="NCBI Taxonomy" id="2547451"/>
    <lineage>
        <taxon>Bacteria</taxon>
        <taxon>Bacillati</taxon>
        <taxon>Cyanobacteriota</taxon>
        <taxon>Cyanophyceae</taxon>
        <taxon>Leptolyngbyales</taxon>
        <taxon>Leptolyngbyaceae</taxon>
        <taxon>Leptolyngbya group</taxon>
        <taxon>Leptolyngbya</taxon>
    </lineage>
</organism>